<feature type="compositionally biased region" description="Low complexity" evidence="4">
    <location>
        <begin position="594"/>
        <end position="613"/>
    </location>
</feature>
<proteinExistence type="inferred from homology"/>
<evidence type="ECO:0000256" key="1">
    <source>
        <dbReference type="ARBA" id="ARBA00007381"/>
    </source>
</evidence>
<evidence type="ECO:0000256" key="2">
    <source>
        <dbReference type="ARBA" id="ARBA00022741"/>
    </source>
</evidence>
<dbReference type="PROSITE" id="PS00297">
    <property type="entry name" value="HSP70_1"/>
    <property type="match status" value="1"/>
</dbReference>
<dbReference type="GO" id="GO:0140662">
    <property type="term" value="F:ATP-dependent protein folding chaperone"/>
    <property type="evidence" value="ECO:0007669"/>
    <property type="project" value="InterPro"/>
</dbReference>
<dbReference type="PROSITE" id="PS00329">
    <property type="entry name" value="HSP70_2"/>
    <property type="match status" value="1"/>
</dbReference>
<dbReference type="InterPro" id="IPR013126">
    <property type="entry name" value="Hsp_70_fam"/>
</dbReference>
<evidence type="ECO:0000256" key="3">
    <source>
        <dbReference type="ARBA" id="ARBA00022840"/>
    </source>
</evidence>
<feature type="compositionally biased region" description="Low complexity" evidence="4">
    <location>
        <begin position="567"/>
        <end position="583"/>
    </location>
</feature>
<evidence type="ECO:0000256" key="4">
    <source>
        <dbReference type="SAM" id="MobiDB-lite"/>
    </source>
</evidence>
<sequence length="821" mass="80802">MRAAPRLLAGPTSPARSSSLMLARAGAAPSVSQLLMVHCSLSSGSSSSSSSSSRCARMLRRPCPAAAIISARLARAARTAASGGAAAAGPVELAAAAAPAASASAAMVGLQQAGVGPAAAAAGGATRVAVGIDLGTTTSAVAVAGPDGRPRVVEDGAGRAVIPSVVYVQPDGSVLVGEAAAAAAAAPGSAPANAFFGVKRLIGRSYREALREVEEDEVQAAAAAAGPGRQGGGGSGGGGGAGRRLRCYELVEGLGGRVEVACPALGRSMTPQEVSAHLIRHLVGRAQAFLATQQQQQQQRPAGAAAASAAGGGDEAGAAASSVQVLDAVITVPAHYSAGQRAAVVEAARAAGLERVSLLQEPIAAAIAYGFGSAAVPYDVLLVFDLGGGTTDLTVVEAFDGIMEVIGTAGDNYLGGDDFTAAVAEWLGAQAAARQAVGAAGEDGAAAATAGAGPATDPAASLGLLRAAEAAKLALSEAVAAARGGDSCSSSGGGVRVSVRVPMPVATSSLADATADGELELSEHTFEQLVRPLMRRVWWPLERLALATRLQLGGRLSPELDPRVPLATPATTTTTAAGATANAKSGEGQAPAPSRDSSSSSSSAGGDSSSYSLASGSSAWDLGLGEGPGRRDGAAAWEFSIFPQQQGTGSSSGSSSGGSSNGGSKYVAPPRRLSGLVLVGAATRLPVVRQYITQVSGLPIRSGVDPETAVALGAALHAGLMTGRVAGGIEVNDGGYVAAQHGRASGFQVAVEAPPPPPPPQPAPSDSAPRKQRQPQPAPKQRRSASGRAIKVAVLAPRTPRAAPAGSGSSSDDDAPLVWEP</sequence>
<feature type="compositionally biased region" description="Pro residues" evidence="4">
    <location>
        <begin position="753"/>
        <end position="763"/>
    </location>
</feature>
<dbReference type="Pfam" id="PF00012">
    <property type="entry name" value="HSP70"/>
    <property type="match status" value="3"/>
</dbReference>
<dbReference type="EMBL" id="JAEHOC010000024">
    <property type="protein sequence ID" value="KAG2431479.1"/>
    <property type="molecule type" value="Genomic_DNA"/>
</dbReference>
<dbReference type="GO" id="GO:0005524">
    <property type="term" value="F:ATP binding"/>
    <property type="evidence" value="ECO:0007669"/>
    <property type="project" value="UniProtKB-KW"/>
</dbReference>
<feature type="compositionally biased region" description="Gly residues" evidence="4">
    <location>
        <begin position="228"/>
        <end position="241"/>
    </location>
</feature>
<feature type="region of interest" description="Disordered" evidence="4">
    <location>
        <begin position="644"/>
        <end position="667"/>
    </location>
</feature>
<dbReference type="InterPro" id="IPR043129">
    <property type="entry name" value="ATPase_NBD"/>
</dbReference>
<feature type="region of interest" description="Disordered" evidence="4">
    <location>
        <begin position="221"/>
        <end position="241"/>
    </location>
</feature>
<dbReference type="InterPro" id="IPR018181">
    <property type="entry name" value="Heat_shock_70_CS"/>
</dbReference>
<name>A0A835T091_CHLIN</name>
<dbReference type="FunFam" id="3.30.420.40:FF:000028">
    <property type="entry name" value="heat shock 70 kDa protein-like"/>
    <property type="match status" value="1"/>
</dbReference>
<dbReference type="AlphaFoldDB" id="A0A835T091"/>
<keyword evidence="6" id="KW-1185">Reference proteome</keyword>
<dbReference type="Gene3D" id="3.30.420.40">
    <property type="match status" value="4"/>
</dbReference>
<gene>
    <name evidence="5" type="ORF">HXX76_009493</name>
</gene>
<comment type="caution">
    <text evidence="5">The sequence shown here is derived from an EMBL/GenBank/DDBJ whole genome shotgun (WGS) entry which is preliminary data.</text>
</comment>
<comment type="similarity">
    <text evidence="1">Belongs to the heat shock protein 70 family.</text>
</comment>
<dbReference type="Proteomes" id="UP000650467">
    <property type="component" value="Unassembled WGS sequence"/>
</dbReference>
<feature type="region of interest" description="Disordered" evidence="4">
    <location>
        <begin position="556"/>
        <end position="613"/>
    </location>
</feature>
<reference evidence="5" key="1">
    <citation type="journal article" date="2020" name="bioRxiv">
        <title>Comparative genomics of Chlamydomonas.</title>
        <authorList>
            <person name="Craig R.J."/>
            <person name="Hasan A.R."/>
            <person name="Ness R.W."/>
            <person name="Keightley P.D."/>
        </authorList>
    </citation>
    <scope>NUCLEOTIDE SEQUENCE</scope>
    <source>
        <strain evidence="5">SAG 7.73</strain>
    </source>
</reference>
<evidence type="ECO:0000313" key="6">
    <source>
        <dbReference type="Proteomes" id="UP000650467"/>
    </source>
</evidence>
<dbReference type="PANTHER" id="PTHR19375">
    <property type="entry name" value="HEAT SHOCK PROTEIN 70KDA"/>
    <property type="match status" value="1"/>
</dbReference>
<dbReference type="SUPFAM" id="SSF53067">
    <property type="entry name" value="Actin-like ATPase domain"/>
    <property type="match status" value="3"/>
</dbReference>
<accession>A0A835T091</accession>
<feature type="region of interest" description="Disordered" evidence="4">
    <location>
        <begin position="749"/>
        <end position="821"/>
    </location>
</feature>
<organism evidence="5 6">
    <name type="scientific">Chlamydomonas incerta</name>
    <dbReference type="NCBI Taxonomy" id="51695"/>
    <lineage>
        <taxon>Eukaryota</taxon>
        <taxon>Viridiplantae</taxon>
        <taxon>Chlorophyta</taxon>
        <taxon>core chlorophytes</taxon>
        <taxon>Chlorophyceae</taxon>
        <taxon>CS clade</taxon>
        <taxon>Chlamydomonadales</taxon>
        <taxon>Chlamydomonadaceae</taxon>
        <taxon>Chlamydomonas</taxon>
    </lineage>
</organism>
<dbReference type="OrthoDB" id="547682at2759"/>
<protein>
    <submittedName>
        <fullName evidence="5">Uncharacterized protein</fullName>
    </submittedName>
</protein>
<evidence type="ECO:0000313" key="5">
    <source>
        <dbReference type="EMBL" id="KAG2431479.1"/>
    </source>
</evidence>
<keyword evidence="2" id="KW-0547">Nucleotide-binding</keyword>
<keyword evidence="3" id="KW-0067">ATP-binding</keyword>